<comment type="caution">
    <text evidence="16">The sequence shown here is derived from an EMBL/GenBank/DDBJ whole genome shotgun (WGS) entry which is preliminary data.</text>
</comment>
<evidence type="ECO:0000256" key="9">
    <source>
        <dbReference type="ARBA" id="ARBA00022840"/>
    </source>
</evidence>
<keyword evidence="7 13" id="KW-0547">Nucleotide-binding</keyword>
<dbReference type="AlphaFoldDB" id="A0AAD9P220"/>
<evidence type="ECO:0000256" key="3">
    <source>
        <dbReference type="ARBA" id="ARBA00021644"/>
    </source>
</evidence>
<comment type="similarity">
    <text evidence="14">Belongs to the protein kinase superfamily.</text>
</comment>
<keyword evidence="6" id="KW-0808">Transferase</keyword>
<keyword evidence="9 13" id="KW-0067">ATP-binding</keyword>
<evidence type="ECO:0000256" key="6">
    <source>
        <dbReference type="ARBA" id="ARBA00022679"/>
    </source>
</evidence>
<keyword evidence="8" id="KW-0418">Kinase</keyword>
<sequence>MTVPSAKGYIFTERLGSGTYATVYKAYRKSAAREVVAIKCVQKSKLNRTSTENLLTEIELLKTLRHEHIVELKDFQWDANYIYLVMEYCSGGDLGHFIQARHTLSEHTARRFLQQLAFGLRYMREMNVSHLDLKPQNILLSSMHNPVLKIGDFGFAHYLIGETEAAILRGSPLYMAPEIITKRQYDEKADLWSVGVILYECLFGQAPFASKSLGELEKKIKDSKPIQLPPGVQVSDSCRKLLHGLLQRVPDRRMSFEEFFASPFIDLEHQPQATSLPTAVKLVTAAVKFDTEHKYDLAVEHYSRALQHFIPSIHCESNTSFPAFTVSQVKQYMRRAEELKALLKTAATDSQSATSARSTELGGELVTLFLSVMHMLA</sequence>
<keyword evidence="5 14" id="KW-0723">Serine/threonine-protein kinase</keyword>
<dbReference type="GO" id="GO:0034045">
    <property type="term" value="C:phagophore assembly site membrane"/>
    <property type="evidence" value="ECO:0007669"/>
    <property type="project" value="TreeGrafter"/>
</dbReference>
<accession>A0AAD9P220</accession>
<dbReference type="InterPro" id="IPR045269">
    <property type="entry name" value="Atg1-like"/>
</dbReference>
<evidence type="ECO:0000256" key="13">
    <source>
        <dbReference type="PROSITE-ProRule" id="PRU10141"/>
    </source>
</evidence>
<gene>
    <name evidence="16" type="ORF">NP493_197g05000</name>
</gene>
<dbReference type="FunFam" id="1.10.510.10:FF:000804">
    <property type="entry name" value="Blast:Serine/threonine-protein kinase ULK3"/>
    <property type="match status" value="1"/>
</dbReference>
<dbReference type="CDD" id="cd14121">
    <property type="entry name" value="STKc_ULK3"/>
    <property type="match status" value="1"/>
</dbReference>
<dbReference type="InterPro" id="IPR000719">
    <property type="entry name" value="Prot_kinase_dom"/>
</dbReference>
<dbReference type="PROSITE" id="PS50011">
    <property type="entry name" value="PROTEIN_KINASE_DOM"/>
    <property type="match status" value="1"/>
</dbReference>
<dbReference type="Pfam" id="PF04212">
    <property type="entry name" value="MIT"/>
    <property type="match status" value="1"/>
</dbReference>
<dbReference type="GO" id="GO:0034727">
    <property type="term" value="P:piecemeal microautophagy of the nucleus"/>
    <property type="evidence" value="ECO:0007669"/>
    <property type="project" value="TreeGrafter"/>
</dbReference>
<dbReference type="InterPro" id="IPR011009">
    <property type="entry name" value="Kinase-like_dom_sf"/>
</dbReference>
<comment type="catalytic activity">
    <reaction evidence="12">
        <text>L-seryl-[protein] + ATP = O-phospho-L-seryl-[protein] + ADP + H(+)</text>
        <dbReference type="Rhea" id="RHEA:17989"/>
        <dbReference type="Rhea" id="RHEA-COMP:9863"/>
        <dbReference type="Rhea" id="RHEA-COMP:11604"/>
        <dbReference type="ChEBI" id="CHEBI:15378"/>
        <dbReference type="ChEBI" id="CHEBI:29999"/>
        <dbReference type="ChEBI" id="CHEBI:30616"/>
        <dbReference type="ChEBI" id="CHEBI:83421"/>
        <dbReference type="ChEBI" id="CHEBI:456216"/>
        <dbReference type="EC" id="2.7.11.1"/>
    </reaction>
</comment>
<keyword evidence="4" id="KW-0963">Cytoplasm</keyword>
<evidence type="ECO:0000256" key="14">
    <source>
        <dbReference type="RuleBase" id="RU000304"/>
    </source>
</evidence>
<evidence type="ECO:0000313" key="17">
    <source>
        <dbReference type="Proteomes" id="UP001209878"/>
    </source>
</evidence>
<dbReference type="SMART" id="SM00220">
    <property type="entry name" value="S_TKc"/>
    <property type="match status" value="1"/>
</dbReference>
<proteinExistence type="inferred from homology"/>
<dbReference type="Pfam" id="PF00069">
    <property type="entry name" value="Pkinase"/>
    <property type="match status" value="1"/>
</dbReference>
<evidence type="ECO:0000256" key="1">
    <source>
        <dbReference type="ARBA" id="ARBA00004496"/>
    </source>
</evidence>
<reference evidence="16" key="1">
    <citation type="journal article" date="2023" name="Mol. Biol. Evol.">
        <title>Third-Generation Sequencing Reveals the Adaptive Role of the Epigenome in Three Deep-Sea Polychaetes.</title>
        <authorList>
            <person name="Perez M."/>
            <person name="Aroh O."/>
            <person name="Sun Y."/>
            <person name="Lan Y."/>
            <person name="Juniper S.K."/>
            <person name="Young C.R."/>
            <person name="Angers B."/>
            <person name="Qian P.Y."/>
        </authorList>
    </citation>
    <scope>NUCLEOTIDE SEQUENCE</scope>
    <source>
        <strain evidence="16">R07B-5</strain>
    </source>
</reference>
<dbReference type="Gene3D" id="1.10.510.10">
    <property type="entry name" value="Transferase(Phosphotransferase) domain 1"/>
    <property type="match status" value="1"/>
</dbReference>
<comment type="subcellular location">
    <subcellularLocation>
        <location evidence="1">Cytoplasm</location>
    </subcellularLocation>
</comment>
<protein>
    <recommendedName>
        <fullName evidence="3">Serine/threonine-protein kinase ULK3</fullName>
        <ecNumber evidence="2">2.7.11.1</ecNumber>
    </recommendedName>
    <alternativeName>
        <fullName evidence="10">Unc-51-like kinase 3</fullName>
    </alternativeName>
</protein>
<evidence type="ECO:0000256" key="11">
    <source>
        <dbReference type="ARBA" id="ARBA00047899"/>
    </source>
</evidence>
<comment type="catalytic activity">
    <reaction evidence="11">
        <text>L-threonyl-[protein] + ATP = O-phospho-L-threonyl-[protein] + ADP + H(+)</text>
        <dbReference type="Rhea" id="RHEA:46608"/>
        <dbReference type="Rhea" id="RHEA-COMP:11060"/>
        <dbReference type="Rhea" id="RHEA-COMP:11605"/>
        <dbReference type="ChEBI" id="CHEBI:15378"/>
        <dbReference type="ChEBI" id="CHEBI:30013"/>
        <dbReference type="ChEBI" id="CHEBI:30616"/>
        <dbReference type="ChEBI" id="CHEBI:61977"/>
        <dbReference type="ChEBI" id="CHEBI:456216"/>
        <dbReference type="EC" id="2.7.11.1"/>
    </reaction>
</comment>
<feature type="binding site" evidence="13">
    <location>
        <position position="39"/>
    </location>
    <ligand>
        <name>ATP</name>
        <dbReference type="ChEBI" id="CHEBI:30616"/>
    </ligand>
</feature>
<evidence type="ECO:0000256" key="5">
    <source>
        <dbReference type="ARBA" id="ARBA00022527"/>
    </source>
</evidence>
<dbReference type="Proteomes" id="UP001209878">
    <property type="component" value="Unassembled WGS sequence"/>
</dbReference>
<dbReference type="InterPro" id="IPR007330">
    <property type="entry name" value="MIT_dom"/>
</dbReference>
<dbReference type="SUPFAM" id="SSF56112">
    <property type="entry name" value="Protein kinase-like (PK-like)"/>
    <property type="match status" value="1"/>
</dbReference>
<dbReference type="SMART" id="SM00745">
    <property type="entry name" value="MIT"/>
    <property type="match status" value="1"/>
</dbReference>
<keyword evidence="17" id="KW-1185">Reference proteome</keyword>
<dbReference type="GO" id="GO:0004674">
    <property type="term" value="F:protein serine/threonine kinase activity"/>
    <property type="evidence" value="ECO:0007669"/>
    <property type="project" value="UniProtKB-KW"/>
</dbReference>
<dbReference type="PANTHER" id="PTHR24348">
    <property type="entry name" value="SERINE/THREONINE-PROTEIN KINASE UNC-51-RELATED"/>
    <property type="match status" value="1"/>
</dbReference>
<evidence type="ECO:0000259" key="15">
    <source>
        <dbReference type="PROSITE" id="PS50011"/>
    </source>
</evidence>
<dbReference type="GO" id="GO:0010506">
    <property type="term" value="P:regulation of autophagy"/>
    <property type="evidence" value="ECO:0007669"/>
    <property type="project" value="InterPro"/>
</dbReference>
<dbReference type="FunFam" id="3.30.200.20:FF:000238">
    <property type="entry name" value="Putative serine/threonine-protein kinase ULK3"/>
    <property type="match status" value="1"/>
</dbReference>
<dbReference type="PROSITE" id="PS00108">
    <property type="entry name" value="PROTEIN_KINASE_ST"/>
    <property type="match status" value="1"/>
</dbReference>
<evidence type="ECO:0000313" key="16">
    <source>
        <dbReference type="EMBL" id="KAK2186540.1"/>
    </source>
</evidence>
<dbReference type="GO" id="GO:0061709">
    <property type="term" value="P:reticulophagy"/>
    <property type="evidence" value="ECO:0007669"/>
    <property type="project" value="TreeGrafter"/>
</dbReference>
<dbReference type="PROSITE" id="PS00107">
    <property type="entry name" value="PROTEIN_KINASE_ATP"/>
    <property type="match status" value="1"/>
</dbReference>
<dbReference type="Gene3D" id="3.30.200.20">
    <property type="entry name" value="Phosphorylase Kinase, domain 1"/>
    <property type="match status" value="1"/>
</dbReference>
<evidence type="ECO:0000256" key="10">
    <source>
        <dbReference type="ARBA" id="ARBA00032242"/>
    </source>
</evidence>
<evidence type="ECO:0000256" key="7">
    <source>
        <dbReference type="ARBA" id="ARBA00022741"/>
    </source>
</evidence>
<dbReference type="GO" id="GO:0005524">
    <property type="term" value="F:ATP binding"/>
    <property type="evidence" value="ECO:0007669"/>
    <property type="project" value="UniProtKB-UniRule"/>
</dbReference>
<feature type="domain" description="Protein kinase" evidence="15">
    <location>
        <begin position="9"/>
        <end position="265"/>
    </location>
</feature>
<name>A0AAD9P220_RIDPI</name>
<dbReference type="Gene3D" id="1.20.58.80">
    <property type="entry name" value="Phosphotransferase system, lactose/cellobiose-type IIA subunit"/>
    <property type="match status" value="1"/>
</dbReference>
<dbReference type="InterPro" id="IPR017441">
    <property type="entry name" value="Protein_kinase_ATP_BS"/>
</dbReference>
<dbReference type="GO" id="GO:0000045">
    <property type="term" value="P:autophagosome assembly"/>
    <property type="evidence" value="ECO:0007669"/>
    <property type="project" value="TreeGrafter"/>
</dbReference>
<dbReference type="GO" id="GO:0042594">
    <property type="term" value="P:response to starvation"/>
    <property type="evidence" value="ECO:0007669"/>
    <property type="project" value="TreeGrafter"/>
</dbReference>
<evidence type="ECO:0000256" key="2">
    <source>
        <dbReference type="ARBA" id="ARBA00012513"/>
    </source>
</evidence>
<evidence type="ECO:0000256" key="12">
    <source>
        <dbReference type="ARBA" id="ARBA00048679"/>
    </source>
</evidence>
<dbReference type="GO" id="GO:0005829">
    <property type="term" value="C:cytosol"/>
    <property type="evidence" value="ECO:0007669"/>
    <property type="project" value="TreeGrafter"/>
</dbReference>
<organism evidence="16 17">
    <name type="scientific">Ridgeia piscesae</name>
    <name type="common">Tubeworm</name>
    <dbReference type="NCBI Taxonomy" id="27915"/>
    <lineage>
        <taxon>Eukaryota</taxon>
        <taxon>Metazoa</taxon>
        <taxon>Spiralia</taxon>
        <taxon>Lophotrochozoa</taxon>
        <taxon>Annelida</taxon>
        <taxon>Polychaeta</taxon>
        <taxon>Sedentaria</taxon>
        <taxon>Canalipalpata</taxon>
        <taxon>Sabellida</taxon>
        <taxon>Siboglinidae</taxon>
        <taxon>Ridgeia</taxon>
    </lineage>
</organism>
<dbReference type="EC" id="2.7.11.1" evidence="2"/>
<evidence type="ECO:0000256" key="8">
    <source>
        <dbReference type="ARBA" id="ARBA00022777"/>
    </source>
</evidence>
<dbReference type="EMBL" id="JAODUO010000197">
    <property type="protein sequence ID" value="KAK2186540.1"/>
    <property type="molecule type" value="Genomic_DNA"/>
</dbReference>
<evidence type="ECO:0000256" key="4">
    <source>
        <dbReference type="ARBA" id="ARBA00022490"/>
    </source>
</evidence>
<dbReference type="GO" id="GO:0005776">
    <property type="term" value="C:autophagosome"/>
    <property type="evidence" value="ECO:0007669"/>
    <property type="project" value="TreeGrafter"/>
</dbReference>
<dbReference type="GO" id="GO:0000422">
    <property type="term" value="P:autophagy of mitochondrion"/>
    <property type="evidence" value="ECO:0007669"/>
    <property type="project" value="TreeGrafter"/>
</dbReference>
<dbReference type="PANTHER" id="PTHR24348:SF65">
    <property type="entry name" value="SERINE_THREONINE-PROTEIN KINASE ULK3"/>
    <property type="match status" value="1"/>
</dbReference>
<dbReference type="InterPro" id="IPR008271">
    <property type="entry name" value="Ser/Thr_kinase_AS"/>
</dbReference>